<evidence type="ECO:0008006" key="3">
    <source>
        <dbReference type="Google" id="ProtNLM"/>
    </source>
</evidence>
<dbReference type="GeneID" id="40526268"/>
<name>J7Q329_9VIRU</name>
<evidence type="ECO:0000313" key="1">
    <source>
        <dbReference type="EMBL" id="CCG27853.1"/>
    </source>
</evidence>
<gene>
    <name evidence="1" type="primary">40-219</name>
</gene>
<protein>
    <recommendedName>
        <fullName evidence="3">Nucleotidyltransferase</fullName>
    </recommendedName>
</protein>
<reference evidence="1 2" key="1">
    <citation type="journal article" date="2012" name="Proc. Natl. Acad. Sci. U.S.A.">
        <title>Archaeal virus with exceptional virion architecture and the largest single-stranded DNA genome.</title>
        <authorList>
            <person name="Mochizuki T."/>
            <person name="Krupovic M."/>
            <person name="Pehau-Arnaudet G."/>
            <person name="Sako Y."/>
            <person name="Forterre P."/>
            <person name="Prangishvili D."/>
        </authorList>
    </citation>
    <scope>NUCLEOTIDE SEQUENCE [LARGE SCALE GENOMIC DNA]</scope>
</reference>
<evidence type="ECO:0000313" key="2">
    <source>
        <dbReference type="Proteomes" id="UP000003929"/>
    </source>
</evidence>
<accession>J7Q329</accession>
<sequence length="219" mass="24501">MKALQRMEKVVEQAKKWASKGDGIISGSVAAWLQGIKLQLRDADIIVKKMPSIKEVEIVKAERVVYGSTINDVVAFIDDGVGVELVANPVVYRYLAERGVVVDGLKVVSLSEVFAMKLAKLAISLGASKADIIWHQVPKTVSDLLLLYDEGVVDFARVRDFIETFGFRDAIALLRYSHIALEVQMSFTLASYYLGIYDYEEVMEIYRSMMRETLEVLGV</sequence>
<keyword evidence="2" id="KW-1185">Reference proteome</keyword>
<dbReference type="KEGG" id="vg:40526268"/>
<dbReference type="EMBL" id="HE681887">
    <property type="protein sequence ID" value="CCG27853.1"/>
    <property type="molecule type" value="Genomic_DNA"/>
</dbReference>
<organism evidence="1 2">
    <name type="scientific">Alphaspiravirus yamagawaense</name>
    <dbReference type="NCBI Taxonomy" id="1157339"/>
    <lineage>
        <taxon>Viruses</taxon>
        <taxon>Viruses incertae sedis</taxon>
        <taxon>Spiraviridae</taxon>
        <taxon>Alphaspiravirus</taxon>
    </lineage>
</organism>
<dbReference type="RefSeq" id="YP_009666085.1">
    <property type="nucleotide sequence ID" value="NC_043427.1"/>
</dbReference>
<proteinExistence type="predicted"/>
<dbReference type="Proteomes" id="UP000003929">
    <property type="component" value="Segment"/>
</dbReference>